<dbReference type="NCBIfam" id="TIGR00247">
    <property type="entry name" value="endolytic transglycosylase MltG"/>
    <property type="match status" value="1"/>
</dbReference>
<dbReference type="Gene3D" id="3.30.160.60">
    <property type="entry name" value="Classic Zinc Finger"/>
    <property type="match status" value="1"/>
</dbReference>
<dbReference type="GO" id="GO:0071555">
    <property type="term" value="P:cell wall organization"/>
    <property type="evidence" value="ECO:0007669"/>
    <property type="project" value="UniProtKB-KW"/>
</dbReference>
<reference evidence="7" key="2">
    <citation type="journal article" date="2014" name="ISME J.">
        <title>Microbial stratification in low pH oxic and suboxic macroscopic growths along an acid mine drainage.</title>
        <authorList>
            <person name="Mendez-Garcia C."/>
            <person name="Mesa V."/>
            <person name="Sprenger R.R."/>
            <person name="Richter M."/>
            <person name="Diez M.S."/>
            <person name="Solano J."/>
            <person name="Bargiela R."/>
            <person name="Golyshina O.V."/>
            <person name="Manteca A."/>
            <person name="Ramos J.L."/>
            <person name="Gallego J.R."/>
            <person name="Llorente I."/>
            <person name="Martins Dos Santos V.A."/>
            <person name="Jensen O.N."/>
            <person name="Pelaez A.I."/>
            <person name="Sanchez J."/>
            <person name="Ferrer M."/>
        </authorList>
    </citation>
    <scope>NUCLEOTIDE SEQUENCE</scope>
</reference>
<proteinExistence type="inferred from homology"/>
<evidence type="ECO:0000256" key="2">
    <source>
        <dbReference type="ARBA" id="ARBA00022692"/>
    </source>
</evidence>
<keyword evidence="3" id="KW-1133">Transmembrane helix</keyword>
<keyword evidence="5 7" id="KW-0456">Lyase</keyword>
<dbReference type="PANTHER" id="PTHR30518:SF2">
    <property type="entry name" value="ENDOLYTIC MUREIN TRANSGLYCOSYLASE"/>
    <property type="match status" value="1"/>
</dbReference>
<dbReference type="GO" id="GO:0016829">
    <property type="term" value="F:lyase activity"/>
    <property type="evidence" value="ECO:0007669"/>
    <property type="project" value="UniProtKB-KW"/>
</dbReference>
<reference evidence="7" key="1">
    <citation type="submission" date="2013-08" db="EMBL/GenBank/DDBJ databases">
        <authorList>
            <person name="Mendez C."/>
            <person name="Richter M."/>
            <person name="Ferrer M."/>
            <person name="Sanchez J."/>
        </authorList>
    </citation>
    <scope>NUCLEOTIDE SEQUENCE</scope>
</reference>
<evidence type="ECO:0000256" key="3">
    <source>
        <dbReference type="ARBA" id="ARBA00022989"/>
    </source>
</evidence>
<gene>
    <name evidence="7" type="ORF">B1B_04959</name>
</gene>
<keyword evidence="1" id="KW-1003">Cell membrane</keyword>
<dbReference type="InterPro" id="IPR003770">
    <property type="entry name" value="MLTG-like"/>
</dbReference>
<sequence length="343" mass="38486">MNPARAYRRLAVVVLVILVAMTALAVAAFWQWTFSPLPIRHAVIVNVHRSETLHALSTDLAQQGVLANWWSFDLLGRIAQEGRGLEAGQYRIVPGMTETSLLRKLVMGRVILYRFTLVPGTTFADLRREIEANPDIRKPKVPLSASWLMAQLGHPGESAEGVFAPDTYFFPHGTTVPALLGRAYRRMQRILRSEWRSRAPDRVIQTPYEALILASIIEKESAYRKERPRIAGVFIRRLALGMPLQSDPTVIYGMGASYHGQLTAGDLAIDSPWNTYLHRGLPPTPIAYPSRNALHAALHPLIGKDLYFVSMGNGRHIFARTLATQNRHVERYLKPAHPHPHPP</sequence>
<keyword evidence="2" id="KW-0812">Transmembrane</keyword>
<name>T1BPN7_9ZZZZ</name>
<dbReference type="Pfam" id="PF02618">
    <property type="entry name" value="YceG"/>
    <property type="match status" value="1"/>
</dbReference>
<dbReference type="Gene3D" id="3.30.1490.480">
    <property type="entry name" value="Endolytic murein transglycosylase"/>
    <property type="match status" value="1"/>
</dbReference>
<evidence type="ECO:0000256" key="6">
    <source>
        <dbReference type="ARBA" id="ARBA00023316"/>
    </source>
</evidence>
<dbReference type="AlphaFoldDB" id="T1BPN7"/>
<dbReference type="HAMAP" id="MF_02065">
    <property type="entry name" value="MltG"/>
    <property type="match status" value="1"/>
</dbReference>
<evidence type="ECO:0000256" key="1">
    <source>
        <dbReference type="ARBA" id="ARBA00022475"/>
    </source>
</evidence>
<protein>
    <submittedName>
        <fullName evidence="7">Aminodeoxychorismate lyase</fullName>
    </submittedName>
</protein>
<keyword evidence="4" id="KW-0472">Membrane</keyword>
<dbReference type="PANTHER" id="PTHR30518">
    <property type="entry name" value="ENDOLYTIC MUREIN TRANSGLYCOSYLASE"/>
    <property type="match status" value="1"/>
</dbReference>
<accession>T1BPN7</accession>
<comment type="caution">
    <text evidence="7">The sequence shown here is derived from an EMBL/GenBank/DDBJ whole genome shotgun (WGS) entry which is preliminary data.</text>
</comment>
<evidence type="ECO:0000256" key="4">
    <source>
        <dbReference type="ARBA" id="ARBA00023136"/>
    </source>
</evidence>
<dbReference type="CDD" id="cd08010">
    <property type="entry name" value="MltG_like"/>
    <property type="match status" value="1"/>
</dbReference>
<organism evidence="7">
    <name type="scientific">mine drainage metagenome</name>
    <dbReference type="NCBI Taxonomy" id="410659"/>
    <lineage>
        <taxon>unclassified sequences</taxon>
        <taxon>metagenomes</taxon>
        <taxon>ecological metagenomes</taxon>
    </lineage>
</organism>
<evidence type="ECO:0000313" key="7">
    <source>
        <dbReference type="EMBL" id="EQD70528.1"/>
    </source>
</evidence>
<dbReference type="EMBL" id="AUZY01003111">
    <property type="protein sequence ID" value="EQD70528.1"/>
    <property type="molecule type" value="Genomic_DNA"/>
</dbReference>
<evidence type="ECO:0000256" key="5">
    <source>
        <dbReference type="ARBA" id="ARBA00023239"/>
    </source>
</evidence>
<keyword evidence="6" id="KW-0961">Cell wall biogenesis/degradation</keyword>